<feature type="region of interest" description="Disordered" evidence="1">
    <location>
        <begin position="1"/>
        <end position="79"/>
    </location>
</feature>
<proteinExistence type="predicted"/>
<organism evidence="2 3">
    <name type="scientific">Devosia limi DSM 17137</name>
    <dbReference type="NCBI Taxonomy" id="1121477"/>
    <lineage>
        <taxon>Bacteria</taxon>
        <taxon>Pseudomonadati</taxon>
        <taxon>Pseudomonadota</taxon>
        <taxon>Alphaproteobacteria</taxon>
        <taxon>Hyphomicrobiales</taxon>
        <taxon>Devosiaceae</taxon>
        <taxon>Devosia</taxon>
    </lineage>
</organism>
<evidence type="ECO:0000256" key="1">
    <source>
        <dbReference type="SAM" id="MobiDB-lite"/>
    </source>
</evidence>
<dbReference type="EMBL" id="FQVC01000004">
    <property type="protein sequence ID" value="SHF02620.1"/>
    <property type="molecule type" value="Genomic_DNA"/>
</dbReference>
<dbReference type="Proteomes" id="UP000184533">
    <property type="component" value="Unassembled WGS sequence"/>
</dbReference>
<dbReference type="AlphaFoldDB" id="A0A1M4YA87"/>
<protein>
    <submittedName>
        <fullName evidence="2">Uncharacterized protein</fullName>
    </submittedName>
</protein>
<evidence type="ECO:0000313" key="3">
    <source>
        <dbReference type="Proteomes" id="UP000184533"/>
    </source>
</evidence>
<accession>A0A1M4YA87</accession>
<name>A0A1M4YA87_9HYPH</name>
<reference evidence="2 3" key="1">
    <citation type="submission" date="2016-11" db="EMBL/GenBank/DDBJ databases">
        <authorList>
            <person name="Jaros S."/>
            <person name="Januszkiewicz K."/>
            <person name="Wedrychowicz H."/>
        </authorList>
    </citation>
    <scope>NUCLEOTIDE SEQUENCE [LARGE SCALE GENOMIC DNA]</scope>
    <source>
        <strain evidence="2 3">DSM 17137</strain>
    </source>
</reference>
<sequence>MGYRQHMDCRQRKDLPTQLQPEPARVRGWSSSHDRQRRRRLREARQRRTEQYYERSFGLEPIHAENGAQGDTAQAADES</sequence>
<evidence type="ECO:0000313" key="2">
    <source>
        <dbReference type="EMBL" id="SHF02620.1"/>
    </source>
</evidence>
<gene>
    <name evidence="2" type="ORF">SAMN02745223_01607</name>
</gene>
<feature type="compositionally biased region" description="Basic and acidic residues" evidence="1">
    <location>
        <begin position="43"/>
        <end position="53"/>
    </location>
</feature>
<feature type="compositionally biased region" description="Basic and acidic residues" evidence="1">
    <location>
        <begin position="1"/>
        <end position="15"/>
    </location>
</feature>